<organism evidence="7 8">
    <name type="scientific">Mesorhizobium vachelliae</name>
    <dbReference type="NCBI Taxonomy" id="3072309"/>
    <lineage>
        <taxon>Bacteria</taxon>
        <taxon>Pseudomonadati</taxon>
        <taxon>Pseudomonadota</taxon>
        <taxon>Alphaproteobacteria</taxon>
        <taxon>Hyphomicrobiales</taxon>
        <taxon>Phyllobacteriaceae</taxon>
        <taxon>Mesorhizobium</taxon>
    </lineage>
</organism>
<keyword evidence="4" id="KW-0560">Oxidoreductase</keyword>
<dbReference type="PRINTS" id="PR00368">
    <property type="entry name" value="FADPNR"/>
</dbReference>
<dbReference type="Pfam" id="PF14759">
    <property type="entry name" value="Reductase_C"/>
    <property type="match status" value="1"/>
</dbReference>
<dbReference type="InterPro" id="IPR016156">
    <property type="entry name" value="FAD/NAD-linked_Rdtase_dimer_sf"/>
</dbReference>
<name>A0ABU5A786_9HYPH</name>
<reference evidence="7 8" key="1">
    <citation type="submission" date="2023-08" db="EMBL/GenBank/DDBJ databases">
        <title>Implementing the SeqCode for naming new Mesorhizobium species isolated from Vachellia karroo root nodules.</title>
        <authorList>
            <person name="Van Lill M."/>
        </authorList>
    </citation>
    <scope>NUCLEOTIDE SEQUENCE [LARGE SCALE GENOMIC DNA]</scope>
    <source>
        <strain evidence="7 8">VK25D</strain>
    </source>
</reference>
<evidence type="ECO:0000256" key="2">
    <source>
        <dbReference type="ARBA" id="ARBA00022630"/>
    </source>
</evidence>
<comment type="caution">
    <text evidence="7">The sequence shown here is derived from an EMBL/GenBank/DDBJ whole genome shotgun (WGS) entry which is preliminary data.</text>
</comment>
<evidence type="ECO:0000313" key="7">
    <source>
        <dbReference type="EMBL" id="MDX8533573.1"/>
    </source>
</evidence>
<evidence type="ECO:0000256" key="3">
    <source>
        <dbReference type="ARBA" id="ARBA00022827"/>
    </source>
</evidence>
<keyword evidence="2" id="KW-0285">Flavoprotein</keyword>
<dbReference type="Pfam" id="PF07992">
    <property type="entry name" value="Pyr_redox_2"/>
    <property type="match status" value="1"/>
</dbReference>
<dbReference type="SUPFAM" id="SSF51905">
    <property type="entry name" value="FAD/NAD(P)-binding domain"/>
    <property type="match status" value="1"/>
</dbReference>
<dbReference type="PRINTS" id="PR00411">
    <property type="entry name" value="PNDRDTASEI"/>
</dbReference>
<dbReference type="Gene3D" id="3.50.50.60">
    <property type="entry name" value="FAD/NAD(P)-binding domain"/>
    <property type="match status" value="2"/>
</dbReference>
<sequence length="410" mass="44265">MSNIPVENGPVVIVGAGQAGFSVAAKLRDLGHSGRITLVGAEPHPPYQRPPLSKGYLLGDITEERLHLRPLTFYDQKTIELRLGTEVEAIDRDRREARLNDGSVLSYSRLVLATGSRPRLLPPDQGGDLDGVYYLRSIADIQRLAREFVAGRRVVIVGGGYIGLEAAAVSAKLGLGVTLIESAPRILQRVASAHTASFFRELHRSHGVDILEGVGLTRLAGREGRVTGAVLSDGRSLPADFVIVGIGIHPNVELAEMAGLDTENGIAVDAQCRTTDPFILAAGDCASFPWKGRRLRLESVGNAVEQGEAVAKTIMGQPQKYHAEPWFWSDQFDCKLQIAGLGGDHDCAITRQVSDTSLSIWYYRGDDLLAVDAINQPAAYMVGKRLIAQGKSPDRMKVGDAGFELKSLLV</sequence>
<dbReference type="Gene3D" id="3.30.390.30">
    <property type="match status" value="1"/>
</dbReference>
<feature type="domain" description="Reductase C-terminal" evidence="6">
    <location>
        <begin position="326"/>
        <end position="409"/>
    </location>
</feature>
<evidence type="ECO:0000256" key="4">
    <source>
        <dbReference type="ARBA" id="ARBA00023002"/>
    </source>
</evidence>
<dbReference type="PANTHER" id="PTHR43557:SF2">
    <property type="entry name" value="RIESKE DOMAIN-CONTAINING PROTEIN-RELATED"/>
    <property type="match status" value="1"/>
</dbReference>
<evidence type="ECO:0000256" key="1">
    <source>
        <dbReference type="ARBA" id="ARBA00001974"/>
    </source>
</evidence>
<evidence type="ECO:0000313" key="8">
    <source>
        <dbReference type="Proteomes" id="UP001285154"/>
    </source>
</evidence>
<dbReference type="InterPro" id="IPR023753">
    <property type="entry name" value="FAD/NAD-binding_dom"/>
</dbReference>
<dbReference type="SUPFAM" id="SSF55424">
    <property type="entry name" value="FAD/NAD-linked reductases, dimerisation (C-terminal) domain"/>
    <property type="match status" value="1"/>
</dbReference>
<keyword evidence="8" id="KW-1185">Reference proteome</keyword>
<dbReference type="RefSeq" id="WP_320250552.1">
    <property type="nucleotide sequence ID" value="NZ_JAVIIQ010000008.1"/>
</dbReference>
<feature type="domain" description="FAD/NAD(P)-binding" evidence="5">
    <location>
        <begin position="11"/>
        <end position="307"/>
    </location>
</feature>
<dbReference type="Proteomes" id="UP001285154">
    <property type="component" value="Unassembled WGS sequence"/>
</dbReference>
<dbReference type="EMBL" id="JAVIIQ010000008">
    <property type="protein sequence ID" value="MDX8533573.1"/>
    <property type="molecule type" value="Genomic_DNA"/>
</dbReference>
<evidence type="ECO:0000259" key="6">
    <source>
        <dbReference type="Pfam" id="PF14759"/>
    </source>
</evidence>
<gene>
    <name evidence="7" type="ORF">RFM42_21465</name>
</gene>
<proteinExistence type="predicted"/>
<evidence type="ECO:0000259" key="5">
    <source>
        <dbReference type="Pfam" id="PF07992"/>
    </source>
</evidence>
<accession>A0ABU5A786</accession>
<dbReference type="InterPro" id="IPR028202">
    <property type="entry name" value="Reductase_C"/>
</dbReference>
<dbReference type="InterPro" id="IPR036188">
    <property type="entry name" value="FAD/NAD-bd_sf"/>
</dbReference>
<keyword evidence="3" id="KW-0274">FAD</keyword>
<comment type="cofactor">
    <cofactor evidence="1">
        <name>FAD</name>
        <dbReference type="ChEBI" id="CHEBI:57692"/>
    </cofactor>
</comment>
<dbReference type="PANTHER" id="PTHR43557">
    <property type="entry name" value="APOPTOSIS-INDUCING FACTOR 1"/>
    <property type="match status" value="1"/>
</dbReference>
<dbReference type="InterPro" id="IPR050446">
    <property type="entry name" value="FAD-oxidoreductase/Apoptosis"/>
</dbReference>
<protein>
    <submittedName>
        <fullName evidence="7">FAD-dependent oxidoreductase</fullName>
    </submittedName>
</protein>